<gene>
    <name evidence="1" type="ORF">GHT06_004998</name>
</gene>
<evidence type="ECO:0000313" key="1">
    <source>
        <dbReference type="EMBL" id="KAI9550104.1"/>
    </source>
</evidence>
<organism evidence="1 2">
    <name type="scientific">Daphnia sinensis</name>
    <dbReference type="NCBI Taxonomy" id="1820382"/>
    <lineage>
        <taxon>Eukaryota</taxon>
        <taxon>Metazoa</taxon>
        <taxon>Ecdysozoa</taxon>
        <taxon>Arthropoda</taxon>
        <taxon>Crustacea</taxon>
        <taxon>Branchiopoda</taxon>
        <taxon>Diplostraca</taxon>
        <taxon>Cladocera</taxon>
        <taxon>Anomopoda</taxon>
        <taxon>Daphniidae</taxon>
        <taxon>Daphnia</taxon>
        <taxon>Daphnia similis group</taxon>
    </lineage>
</organism>
<keyword evidence="2" id="KW-1185">Reference proteome</keyword>
<dbReference type="AlphaFoldDB" id="A0AAD5KEH2"/>
<comment type="caution">
    <text evidence="1">The sequence shown here is derived from an EMBL/GenBank/DDBJ whole genome shotgun (WGS) entry which is preliminary data.</text>
</comment>
<proteinExistence type="predicted"/>
<protein>
    <submittedName>
        <fullName evidence="1">Uncharacterized protein</fullName>
    </submittedName>
</protein>
<accession>A0AAD5KEH2</accession>
<reference evidence="1" key="1">
    <citation type="submission" date="2022-05" db="EMBL/GenBank/DDBJ databases">
        <title>A multi-omics perspective on studying reproductive biology in Daphnia sinensis.</title>
        <authorList>
            <person name="Jia J."/>
        </authorList>
    </citation>
    <scope>NUCLEOTIDE SEQUENCE</scope>
    <source>
        <strain evidence="1">WSL</strain>
    </source>
</reference>
<name>A0AAD5KEH2_9CRUS</name>
<sequence length="261" mass="30777">MTVRDLSYRDFDYLLEERIQKYTYFLASYRDIRQSNTELSQIILSETKSVKHDILYCLHFKYDSETLNQILLMLNQEEKTQELIALELLELVLEEQDKKWILPIFREVNLENILSKLEGEFPQIQMGKEKRLVAILGNNTLDIPLLIKSQALIELFNEFQEPIYQRLTNTLAKNGQGLVQLTAEKLIELKKTSPDEKITSFEEVKIESKSLRIEESHTEEECTLAYAYWIRDLNRNPEDSHAIPLLSKTLYQVVFPMERLN</sequence>
<evidence type="ECO:0000313" key="2">
    <source>
        <dbReference type="Proteomes" id="UP000820818"/>
    </source>
</evidence>
<dbReference type="Proteomes" id="UP000820818">
    <property type="component" value="Unassembled WGS sequence"/>
</dbReference>
<dbReference type="EMBL" id="WJBH02000187">
    <property type="protein sequence ID" value="KAI9550104.1"/>
    <property type="molecule type" value="Genomic_DNA"/>
</dbReference>